<organism evidence="2 3">
    <name type="scientific">Streptomyces ipomoeae</name>
    <dbReference type="NCBI Taxonomy" id="103232"/>
    <lineage>
        <taxon>Bacteria</taxon>
        <taxon>Bacillati</taxon>
        <taxon>Actinomycetota</taxon>
        <taxon>Actinomycetes</taxon>
        <taxon>Kitasatosporales</taxon>
        <taxon>Streptomycetaceae</taxon>
        <taxon>Streptomyces</taxon>
    </lineage>
</organism>
<evidence type="ECO:0000256" key="1">
    <source>
        <dbReference type="SAM" id="MobiDB-lite"/>
    </source>
</evidence>
<evidence type="ECO:0000313" key="2">
    <source>
        <dbReference type="EMBL" id="TQE34679.1"/>
    </source>
</evidence>
<name>A0AAE8W5L5_9ACTN</name>
<feature type="compositionally biased region" description="Basic and acidic residues" evidence="1">
    <location>
        <begin position="114"/>
        <end position="124"/>
    </location>
</feature>
<reference evidence="2 3" key="1">
    <citation type="submission" date="2019-03" db="EMBL/GenBank/DDBJ databases">
        <title>Comparative genomic analyses of the sweetpotato soil rot pathogen, Streptomyces ipomoeae.</title>
        <authorList>
            <person name="Ruschel Soares N."/>
            <person name="Badger J.H."/>
            <person name="Huguet-Tapia J.C."/>
            <person name="Clark C.A."/>
            <person name="Pettis G.S."/>
        </authorList>
    </citation>
    <scope>NUCLEOTIDE SEQUENCE [LARGE SCALE GENOMIC DNA]</scope>
    <source>
        <strain evidence="2 3">88-35</strain>
    </source>
</reference>
<dbReference type="AlphaFoldDB" id="A0AAE8W5L5"/>
<dbReference type="EMBL" id="SPAZ01000127">
    <property type="protein sequence ID" value="TQE34679.1"/>
    <property type="molecule type" value="Genomic_DNA"/>
</dbReference>
<comment type="caution">
    <text evidence="2">The sequence shown here is derived from an EMBL/GenBank/DDBJ whole genome shotgun (WGS) entry which is preliminary data.</text>
</comment>
<dbReference type="RefSeq" id="WP_141582364.1">
    <property type="nucleotide sequence ID" value="NZ_JARAVA010000009.1"/>
</dbReference>
<dbReference type="Proteomes" id="UP000318720">
    <property type="component" value="Unassembled WGS sequence"/>
</dbReference>
<accession>A0AAE8W5L5</accession>
<feature type="region of interest" description="Disordered" evidence="1">
    <location>
        <begin position="75"/>
        <end position="124"/>
    </location>
</feature>
<proteinExistence type="predicted"/>
<sequence length="124" mass="13138">MNAPDDSAPAEDVCRDCGGTLVEGSMALPLLGSPRFAYRLGTTEVTTEVVALMCLSCGTVRLRGRNPDRIRNAVAAKKVRHRPSRGLPRIPGLPARSPFLPEGDGQERPAVPSPHERGAGTEGP</sequence>
<evidence type="ECO:0000313" key="3">
    <source>
        <dbReference type="Proteomes" id="UP000318720"/>
    </source>
</evidence>
<protein>
    <submittedName>
        <fullName evidence="2">Uncharacterized protein</fullName>
    </submittedName>
</protein>
<gene>
    <name evidence="2" type="ORF">Sipo8835_14765</name>
</gene>